<name>A0A699HWP1_TANCI</name>
<accession>A0A699HWP1</accession>
<gene>
    <name evidence="3" type="ORF">Tci_457069</name>
</gene>
<feature type="compositionally biased region" description="Basic and acidic residues" evidence="1">
    <location>
        <begin position="216"/>
        <end position="231"/>
    </location>
</feature>
<organism evidence="3">
    <name type="scientific">Tanacetum cinerariifolium</name>
    <name type="common">Dalmatian daisy</name>
    <name type="synonym">Chrysanthemum cinerariifolium</name>
    <dbReference type="NCBI Taxonomy" id="118510"/>
    <lineage>
        <taxon>Eukaryota</taxon>
        <taxon>Viridiplantae</taxon>
        <taxon>Streptophyta</taxon>
        <taxon>Embryophyta</taxon>
        <taxon>Tracheophyta</taxon>
        <taxon>Spermatophyta</taxon>
        <taxon>Magnoliopsida</taxon>
        <taxon>eudicotyledons</taxon>
        <taxon>Gunneridae</taxon>
        <taxon>Pentapetalae</taxon>
        <taxon>asterids</taxon>
        <taxon>campanulids</taxon>
        <taxon>Asterales</taxon>
        <taxon>Asteraceae</taxon>
        <taxon>Asteroideae</taxon>
        <taxon>Anthemideae</taxon>
        <taxon>Anthemidinae</taxon>
        <taxon>Tanacetum</taxon>
    </lineage>
</organism>
<dbReference type="Pfam" id="PF25597">
    <property type="entry name" value="SH3_retrovirus"/>
    <property type="match status" value="1"/>
</dbReference>
<reference evidence="3" key="1">
    <citation type="journal article" date="2019" name="Sci. Rep.">
        <title>Draft genome of Tanacetum cinerariifolium, the natural source of mosquito coil.</title>
        <authorList>
            <person name="Yamashiro T."/>
            <person name="Shiraishi A."/>
            <person name="Satake H."/>
            <person name="Nakayama K."/>
        </authorList>
    </citation>
    <scope>NUCLEOTIDE SEQUENCE</scope>
</reference>
<proteinExistence type="predicted"/>
<evidence type="ECO:0000313" key="3">
    <source>
        <dbReference type="EMBL" id="GEY85095.1"/>
    </source>
</evidence>
<evidence type="ECO:0000256" key="1">
    <source>
        <dbReference type="SAM" id="MobiDB-lite"/>
    </source>
</evidence>
<dbReference type="AlphaFoldDB" id="A0A699HWP1"/>
<feature type="non-terminal residue" evidence="3">
    <location>
        <position position="1"/>
    </location>
</feature>
<evidence type="ECO:0000259" key="2">
    <source>
        <dbReference type="Pfam" id="PF25597"/>
    </source>
</evidence>
<dbReference type="InterPro" id="IPR057670">
    <property type="entry name" value="SH3_retrovirus"/>
</dbReference>
<feature type="domain" description="Retroviral polymerase SH3-like" evidence="2">
    <location>
        <begin position="415"/>
        <end position="472"/>
    </location>
</feature>
<protein>
    <submittedName>
        <fullName evidence="3">Retrovirus-related Pol polyprotein from transposon TNT 1-94</fullName>
    </submittedName>
</protein>
<dbReference type="EMBL" id="BKCJ010215794">
    <property type="protein sequence ID" value="GEY85095.1"/>
    <property type="molecule type" value="Genomic_DNA"/>
</dbReference>
<sequence>EMARRKAFFPGNSEFQQLLHLFGRVAKKAKEGSKGTIEWAKENMEKGWEATKVKVVEGLETATKAMGKNCDAISGDKGVYAPEFNHYWRRTSIPPIKFSIVGKIAMLSVVSVNKKVAHSAINNNDVHQSSRSGARVDLLVHFTFSNLCEKKLALSDKAVLLVISLLASYKHFKEIMLYGNRETLSFDDVKSALLSKQKYDDDVEPESGEGLVARGRSSDRGKGNNEKKPENAAEVAIAKGDSDGDVYLAIDTKKSRDELIVDFGCTFYMIPHRSWFTTYESFNGDLKRNLISLSTLEAKGCKYYGECGVIEIFKGALVLMKAIQSGGLYVLQERGMLLTTNILIYRENLLLRLEEDYNGESVMYANLDKIFWVEAATTASYLINCSPHRSFDGNILEILWSCNSVDYFNLRVFGCHVYVHVNEGKLLPRAVKCIFLGYCSGVKGYHGWCPNSKYRKIIHSTNVTFNEDVIINSGKDFVPPHNVDNNHTECKVKFEFDVENSTHTQPPFMINILKPKMMATCLQVHKVNLKSSIFWLRIVKGDKSIELQDLRIINVT</sequence>
<feature type="region of interest" description="Disordered" evidence="1">
    <location>
        <begin position="200"/>
        <end position="232"/>
    </location>
</feature>
<comment type="caution">
    <text evidence="3">The sequence shown here is derived from an EMBL/GenBank/DDBJ whole genome shotgun (WGS) entry which is preliminary data.</text>
</comment>